<comment type="caution">
    <text evidence="3">The sequence shown here is derived from an EMBL/GenBank/DDBJ whole genome shotgun (WGS) entry which is preliminary data.</text>
</comment>
<name>A0A5C6A0H0_9BACT</name>
<keyword evidence="4" id="KW-1185">Reference proteome</keyword>
<dbReference type="PANTHER" id="PTHR13832">
    <property type="entry name" value="PROTEIN PHOSPHATASE 2C"/>
    <property type="match status" value="1"/>
</dbReference>
<dbReference type="InterPro" id="IPR015655">
    <property type="entry name" value="PP2C"/>
</dbReference>
<accession>A0A5C6A0H0</accession>
<dbReference type="CDD" id="cd00143">
    <property type="entry name" value="PP2Cc"/>
    <property type="match status" value="1"/>
</dbReference>
<dbReference type="Gene3D" id="3.60.40.10">
    <property type="entry name" value="PPM-type phosphatase domain"/>
    <property type="match status" value="1"/>
</dbReference>
<dbReference type="AlphaFoldDB" id="A0A5C6A0H0"/>
<reference evidence="3 4" key="1">
    <citation type="submission" date="2019-02" db="EMBL/GenBank/DDBJ databases">
        <title>Deep-cultivation of Planctomycetes and their phenomic and genomic characterization uncovers novel biology.</title>
        <authorList>
            <person name="Wiegand S."/>
            <person name="Jogler M."/>
            <person name="Boedeker C."/>
            <person name="Pinto D."/>
            <person name="Vollmers J."/>
            <person name="Rivas-Marin E."/>
            <person name="Kohn T."/>
            <person name="Peeters S.H."/>
            <person name="Heuer A."/>
            <person name="Rast P."/>
            <person name="Oberbeckmann S."/>
            <person name="Bunk B."/>
            <person name="Jeske O."/>
            <person name="Meyerdierks A."/>
            <person name="Storesund J.E."/>
            <person name="Kallscheuer N."/>
            <person name="Luecker S."/>
            <person name="Lage O.M."/>
            <person name="Pohl T."/>
            <person name="Merkel B.J."/>
            <person name="Hornburger P."/>
            <person name="Mueller R.-W."/>
            <person name="Bruemmer F."/>
            <person name="Labrenz M."/>
            <person name="Spormann A.M."/>
            <person name="Op Den Camp H."/>
            <person name="Overmann J."/>
            <person name="Amann R."/>
            <person name="Jetten M.S.M."/>
            <person name="Mascher T."/>
            <person name="Medema M.H."/>
            <person name="Devos D.P."/>
            <person name="Kaster A.-K."/>
            <person name="Ovreas L."/>
            <person name="Rohde M."/>
            <person name="Galperin M.Y."/>
            <person name="Jogler C."/>
        </authorList>
    </citation>
    <scope>NUCLEOTIDE SEQUENCE [LARGE SCALE GENOMIC DNA]</scope>
    <source>
        <strain evidence="3 4">Pla52n</strain>
    </source>
</reference>
<dbReference type="Proteomes" id="UP000320176">
    <property type="component" value="Unassembled WGS sequence"/>
</dbReference>
<evidence type="ECO:0000259" key="2">
    <source>
        <dbReference type="PROSITE" id="PS51746"/>
    </source>
</evidence>
<dbReference type="SMART" id="SM00332">
    <property type="entry name" value="PP2Cc"/>
    <property type="match status" value="1"/>
</dbReference>
<evidence type="ECO:0000256" key="1">
    <source>
        <dbReference type="SAM" id="MobiDB-lite"/>
    </source>
</evidence>
<sequence>MPSRYNRPVREITACKNTAPFQMADSHRGPSAEPSPIGFPLNQSTSHDDDFVAPTAHGATDIGKKRAVNQDQFLIAELNKSMLVSSTSLSLTGQFRLFGRVQGQVLLVADGMGGHAAGEKASSLAIDHLVTRLLNSVHWFFQSDSEDETAFLDSMKKLFQDAHARILAESAEHVDERGMGTTLTMAYIMWPRMYVIHAGDSRCYLVRDGIAQQETTDHTLARKMVEAGGMKPEDESTSRWSNVLWNVLGGTSEAELSAEVRRVDLVEGDVVLLCSDGLYRYLDGAAIAEQVGKQNALPELCKTLIQMANDAGGEDNITVVVAKPEPNHLASHERVAQCPDEVSTIVTSNSSIALDDTLPDDTLPGE</sequence>
<organism evidence="3 4">
    <name type="scientific">Stieleria varia</name>
    <dbReference type="NCBI Taxonomy" id="2528005"/>
    <lineage>
        <taxon>Bacteria</taxon>
        <taxon>Pseudomonadati</taxon>
        <taxon>Planctomycetota</taxon>
        <taxon>Planctomycetia</taxon>
        <taxon>Pirellulales</taxon>
        <taxon>Pirellulaceae</taxon>
        <taxon>Stieleria</taxon>
    </lineage>
</organism>
<evidence type="ECO:0000313" key="3">
    <source>
        <dbReference type="EMBL" id="TWT92810.1"/>
    </source>
</evidence>
<dbReference type="SUPFAM" id="SSF81606">
    <property type="entry name" value="PP2C-like"/>
    <property type="match status" value="1"/>
</dbReference>
<dbReference type="PROSITE" id="PS51746">
    <property type="entry name" value="PPM_2"/>
    <property type="match status" value="1"/>
</dbReference>
<dbReference type="InterPro" id="IPR001932">
    <property type="entry name" value="PPM-type_phosphatase-like_dom"/>
</dbReference>
<protein>
    <submittedName>
        <fullName evidence="3">Serine/threonine phosphatase stp</fullName>
        <ecNumber evidence="3">3.1.3.16</ecNumber>
    </submittedName>
</protein>
<feature type="domain" description="PPM-type phosphatase" evidence="2">
    <location>
        <begin position="56"/>
        <end position="324"/>
    </location>
</feature>
<proteinExistence type="predicted"/>
<gene>
    <name evidence="3" type="primary">stp_3</name>
    <name evidence="3" type="ORF">Pla52n_61750</name>
</gene>
<dbReference type="GO" id="GO:0004722">
    <property type="term" value="F:protein serine/threonine phosphatase activity"/>
    <property type="evidence" value="ECO:0007669"/>
    <property type="project" value="UniProtKB-EC"/>
</dbReference>
<dbReference type="InterPro" id="IPR036457">
    <property type="entry name" value="PPM-type-like_dom_sf"/>
</dbReference>
<dbReference type="EMBL" id="SJPN01000010">
    <property type="protein sequence ID" value="TWT92810.1"/>
    <property type="molecule type" value="Genomic_DNA"/>
</dbReference>
<keyword evidence="3" id="KW-0378">Hydrolase</keyword>
<dbReference type="EC" id="3.1.3.16" evidence="3"/>
<dbReference type="PANTHER" id="PTHR13832:SF860">
    <property type="entry name" value="PROTEIN PHOSPHATASE PHPP"/>
    <property type="match status" value="1"/>
</dbReference>
<evidence type="ECO:0000313" key="4">
    <source>
        <dbReference type="Proteomes" id="UP000320176"/>
    </source>
</evidence>
<dbReference type="SMART" id="SM00331">
    <property type="entry name" value="PP2C_SIG"/>
    <property type="match status" value="1"/>
</dbReference>
<dbReference type="Pfam" id="PF13672">
    <property type="entry name" value="PP2C_2"/>
    <property type="match status" value="1"/>
</dbReference>
<feature type="region of interest" description="Disordered" evidence="1">
    <location>
        <begin position="16"/>
        <end position="56"/>
    </location>
</feature>